<feature type="region of interest" description="Disordered" evidence="17">
    <location>
        <begin position="336"/>
        <end position="358"/>
    </location>
</feature>
<dbReference type="Gene3D" id="1.10.150.20">
    <property type="entry name" value="5' to 3' exonuclease, C-terminal subdomain"/>
    <property type="match status" value="1"/>
</dbReference>
<evidence type="ECO:0000256" key="17">
    <source>
        <dbReference type="SAM" id="MobiDB-lite"/>
    </source>
</evidence>
<keyword evidence="8 19" id="KW-0548">Nucleotidyltransferase</keyword>
<feature type="compositionally biased region" description="Basic and acidic residues" evidence="17">
    <location>
        <begin position="348"/>
        <end position="358"/>
    </location>
</feature>
<keyword evidence="12" id="KW-0460">Magnesium</keyword>
<dbReference type="InterPro" id="IPR050116">
    <property type="entry name" value="DNA_polymerase-Y"/>
</dbReference>
<dbReference type="EMBL" id="UOEA01000043">
    <property type="protein sequence ID" value="VAV83625.1"/>
    <property type="molecule type" value="Genomic_DNA"/>
</dbReference>
<dbReference type="Gene3D" id="3.40.1170.60">
    <property type="match status" value="1"/>
</dbReference>
<dbReference type="GO" id="GO:0006260">
    <property type="term" value="P:DNA replication"/>
    <property type="evidence" value="ECO:0007669"/>
    <property type="project" value="UniProtKB-KW"/>
</dbReference>
<organism evidence="19">
    <name type="scientific">hydrothermal vent metagenome</name>
    <dbReference type="NCBI Taxonomy" id="652676"/>
    <lineage>
        <taxon>unclassified sequences</taxon>
        <taxon>metagenomes</taxon>
        <taxon>ecological metagenomes</taxon>
    </lineage>
</organism>
<evidence type="ECO:0000259" key="18">
    <source>
        <dbReference type="PROSITE" id="PS50173"/>
    </source>
</evidence>
<evidence type="ECO:0000313" key="19">
    <source>
        <dbReference type="EMBL" id="VAV83625.1"/>
    </source>
</evidence>
<dbReference type="CDD" id="cd03586">
    <property type="entry name" value="PolY_Pol_IV_kappa"/>
    <property type="match status" value="1"/>
</dbReference>
<dbReference type="HAMAP" id="MF_01113">
    <property type="entry name" value="DNApol_IV"/>
    <property type="match status" value="1"/>
</dbReference>
<dbReference type="SUPFAM" id="SSF100879">
    <property type="entry name" value="Lesion bypass DNA polymerase (Y-family), little finger domain"/>
    <property type="match status" value="1"/>
</dbReference>
<dbReference type="InterPro" id="IPR053848">
    <property type="entry name" value="IMS_HHH_1"/>
</dbReference>
<dbReference type="Gene3D" id="3.30.1490.100">
    <property type="entry name" value="DNA polymerase, Y-family, little finger domain"/>
    <property type="match status" value="1"/>
</dbReference>
<evidence type="ECO:0000256" key="12">
    <source>
        <dbReference type="ARBA" id="ARBA00022842"/>
    </source>
</evidence>
<dbReference type="GO" id="GO:0042276">
    <property type="term" value="P:error-prone translesion synthesis"/>
    <property type="evidence" value="ECO:0007669"/>
    <property type="project" value="TreeGrafter"/>
</dbReference>
<dbReference type="GO" id="GO:0005829">
    <property type="term" value="C:cytosol"/>
    <property type="evidence" value="ECO:0007669"/>
    <property type="project" value="TreeGrafter"/>
</dbReference>
<dbReference type="Pfam" id="PF00817">
    <property type="entry name" value="IMS"/>
    <property type="match status" value="1"/>
</dbReference>
<dbReference type="GO" id="GO:0003887">
    <property type="term" value="F:DNA-directed DNA polymerase activity"/>
    <property type="evidence" value="ECO:0007669"/>
    <property type="project" value="UniProtKB-KW"/>
</dbReference>
<keyword evidence="11" id="KW-0227">DNA damage</keyword>
<evidence type="ECO:0000256" key="9">
    <source>
        <dbReference type="ARBA" id="ARBA00022705"/>
    </source>
</evidence>
<dbReference type="InterPro" id="IPR043128">
    <property type="entry name" value="Rev_trsase/Diguanyl_cyclase"/>
</dbReference>
<dbReference type="Pfam" id="PF21999">
    <property type="entry name" value="IMS_HHH_1"/>
    <property type="match status" value="1"/>
</dbReference>
<evidence type="ECO:0000256" key="8">
    <source>
        <dbReference type="ARBA" id="ARBA00022695"/>
    </source>
</evidence>
<evidence type="ECO:0000256" key="1">
    <source>
        <dbReference type="ARBA" id="ARBA00001946"/>
    </source>
</evidence>
<dbReference type="GO" id="GO:0003684">
    <property type="term" value="F:damaged DNA binding"/>
    <property type="evidence" value="ECO:0007669"/>
    <property type="project" value="InterPro"/>
</dbReference>
<comment type="similarity">
    <text evidence="3">Belongs to the DNA polymerase type-Y family.</text>
</comment>
<protein>
    <recommendedName>
        <fullName evidence="4">DNA-directed DNA polymerase</fullName>
        <ecNumber evidence="4">2.7.7.7</ecNumber>
    </recommendedName>
</protein>
<dbReference type="NCBIfam" id="NF002677">
    <property type="entry name" value="PRK02406.1"/>
    <property type="match status" value="1"/>
</dbReference>
<evidence type="ECO:0000256" key="5">
    <source>
        <dbReference type="ARBA" id="ARBA00022457"/>
    </source>
</evidence>
<dbReference type="PANTHER" id="PTHR11076">
    <property type="entry name" value="DNA REPAIR POLYMERASE UMUC / TRANSFERASE FAMILY MEMBER"/>
    <property type="match status" value="1"/>
</dbReference>
<evidence type="ECO:0000256" key="7">
    <source>
        <dbReference type="ARBA" id="ARBA00022679"/>
    </source>
</evidence>
<reference evidence="19" key="1">
    <citation type="submission" date="2018-06" db="EMBL/GenBank/DDBJ databases">
        <authorList>
            <person name="Zhirakovskaya E."/>
        </authorList>
    </citation>
    <scope>NUCLEOTIDE SEQUENCE</scope>
</reference>
<comment type="subcellular location">
    <subcellularLocation>
        <location evidence="2">Cytoplasm</location>
    </subcellularLocation>
</comment>
<comment type="cofactor">
    <cofactor evidence="1">
        <name>Mg(2+)</name>
        <dbReference type="ChEBI" id="CHEBI:18420"/>
    </cofactor>
</comment>
<evidence type="ECO:0000256" key="4">
    <source>
        <dbReference type="ARBA" id="ARBA00012417"/>
    </source>
</evidence>
<keyword evidence="14" id="KW-0238">DNA-binding</keyword>
<keyword evidence="13" id="KW-0239">DNA-directed DNA polymerase</keyword>
<feature type="domain" description="UmuC" evidence="18">
    <location>
        <begin position="1"/>
        <end position="178"/>
    </location>
</feature>
<keyword evidence="9" id="KW-0235">DNA replication</keyword>
<dbReference type="PROSITE" id="PS50173">
    <property type="entry name" value="UMUC"/>
    <property type="match status" value="1"/>
</dbReference>
<keyword evidence="10" id="KW-0479">Metal-binding</keyword>
<comment type="catalytic activity">
    <reaction evidence="16">
        <text>DNA(n) + a 2'-deoxyribonucleoside 5'-triphosphate = DNA(n+1) + diphosphate</text>
        <dbReference type="Rhea" id="RHEA:22508"/>
        <dbReference type="Rhea" id="RHEA-COMP:17339"/>
        <dbReference type="Rhea" id="RHEA-COMP:17340"/>
        <dbReference type="ChEBI" id="CHEBI:33019"/>
        <dbReference type="ChEBI" id="CHEBI:61560"/>
        <dbReference type="ChEBI" id="CHEBI:173112"/>
        <dbReference type="EC" id="2.7.7.7"/>
    </reaction>
</comment>
<dbReference type="AlphaFoldDB" id="A0A3B0RJN2"/>
<evidence type="ECO:0000256" key="6">
    <source>
        <dbReference type="ARBA" id="ARBA00022490"/>
    </source>
</evidence>
<evidence type="ECO:0000256" key="15">
    <source>
        <dbReference type="ARBA" id="ARBA00023204"/>
    </source>
</evidence>
<evidence type="ECO:0000256" key="10">
    <source>
        <dbReference type="ARBA" id="ARBA00022723"/>
    </source>
</evidence>
<dbReference type="InterPro" id="IPR001126">
    <property type="entry name" value="UmuC"/>
</dbReference>
<accession>A0A3B0RJN2</accession>
<dbReference type="InterPro" id="IPR043502">
    <property type="entry name" value="DNA/RNA_pol_sf"/>
</dbReference>
<evidence type="ECO:0000256" key="3">
    <source>
        <dbReference type="ARBA" id="ARBA00010945"/>
    </source>
</evidence>
<keyword evidence="6" id="KW-0963">Cytoplasm</keyword>
<keyword evidence="7 19" id="KW-0808">Transferase</keyword>
<evidence type="ECO:0000256" key="2">
    <source>
        <dbReference type="ARBA" id="ARBA00004496"/>
    </source>
</evidence>
<dbReference type="GO" id="GO:0006281">
    <property type="term" value="P:DNA repair"/>
    <property type="evidence" value="ECO:0007669"/>
    <property type="project" value="UniProtKB-KW"/>
</dbReference>
<dbReference type="Gene3D" id="3.30.70.270">
    <property type="match status" value="1"/>
</dbReference>
<dbReference type="Pfam" id="PF11799">
    <property type="entry name" value="IMS_C"/>
    <property type="match status" value="1"/>
</dbReference>
<dbReference type="InterPro" id="IPR036775">
    <property type="entry name" value="DNA_pol_Y-fam_lit_finger_sf"/>
</dbReference>
<evidence type="ECO:0000256" key="13">
    <source>
        <dbReference type="ARBA" id="ARBA00022932"/>
    </source>
</evidence>
<proteinExistence type="inferred from homology"/>
<evidence type="ECO:0000256" key="16">
    <source>
        <dbReference type="ARBA" id="ARBA00049244"/>
    </source>
</evidence>
<sequence>MDMDAFFASVEQAANPKLRGRAIAIVGGGKRTVVTTASYEARALGVKTGMNRFEAARICPELLFVTANNRKYTDTSVRIMKILEGFSPLVEPCSVDEAFLDITGTKGCLGSPETVGRAIKARIKEATGLTASVGIGPNKLISKLASDMEKPDGLVIVKEKDVEGLLKNLPVSKLCGIGKKTTSALGAMGVNTCGELGAYPIGRLRARFGITGEQLSLMGRGIDTRRVMASGEEDVVKSIGHSTTLPEDISDRAEIARVILQLSEAVGARARKHELSGKTVTLTIRFSDFHTITRRKTISAPTKDSHAISKVATRLLDLEMLHLPVRLLGVSLSSLSGPGSGQNTQGELFKEEQSRTKTDKRLEAMDKVNRRYGSATITWGTLSKKHEDSGVISPAWRPTGTRKIDVK</sequence>
<keyword evidence="5" id="KW-0515">Mutator protein</keyword>
<dbReference type="InterPro" id="IPR017961">
    <property type="entry name" value="DNA_pol_Y-fam_little_finger"/>
</dbReference>
<dbReference type="FunFam" id="3.30.1490.100:FF:000004">
    <property type="entry name" value="DNA polymerase IV"/>
    <property type="match status" value="1"/>
</dbReference>
<dbReference type="GO" id="GO:0009432">
    <property type="term" value="P:SOS response"/>
    <property type="evidence" value="ECO:0007669"/>
    <property type="project" value="TreeGrafter"/>
</dbReference>
<evidence type="ECO:0000256" key="14">
    <source>
        <dbReference type="ARBA" id="ARBA00023125"/>
    </source>
</evidence>
<dbReference type="EC" id="2.7.7.7" evidence="4"/>
<name>A0A3B0RJN2_9ZZZZ</name>
<dbReference type="InterPro" id="IPR022880">
    <property type="entry name" value="DNApol_IV"/>
</dbReference>
<gene>
    <name evidence="19" type="ORF">MNBD_DELTA01-2136</name>
</gene>
<dbReference type="SUPFAM" id="SSF56672">
    <property type="entry name" value="DNA/RNA polymerases"/>
    <property type="match status" value="1"/>
</dbReference>
<evidence type="ECO:0000256" key="11">
    <source>
        <dbReference type="ARBA" id="ARBA00022763"/>
    </source>
</evidence>
<keyword evidence="15" id="KW-0234">DNA repair</keyword>
<dbReference type="PANTHER" id="PTHR11076:SF33">
    <property type="entry name" value="DNA POLYMERASE KAPPA"/>
    <property type="match status" value="1"/>
</dbReference>
<dbReference type="GO" id="GO:0046872">
    <property type="term" value="F:metal ion binding"/>
    <property type="evidence" value="ECO:0007669"/>
    <property type="project" value="UniProtKB-KW"/>
</dbReference>